<dbReference type="CDD" id="cd20306">
    <property type="entry name" value="cupin_OxDC-like"/>
    <property type="match status" value="1"/>
</dbReference>
<dbReference type="PANTHER" id="PTHR31238">
    <property type="entry name" value="GERMIN-LIKE PROTEIN SUBFAMILY 3 MEMBER 3"/>
    <property type="match status" value="1"/>
</dbReference>
<protein>
    <submittedName>
        <fullName evidence="2">Cupin</fullName>
    </submittedName>
</protein>
<dbReference type="AlphaFoldDB" id="A0A1X7IWF5"/>
<reference evidence="2 3" key="1">
    <citation type="submission" date="2017-04" db="EMBL/GenBank/DDBJ databases">
        <authorList>
            <person name="Afonso C.L."/>
            <person name="Miller P.J."/>
            <person name="Scott M.A."/>
            <person name="Spackman E."/>
            <person name="Goraichik I."/>
            <person name="Dimitrov K.M."/>
            <person name="Suarez D.L."/>
            <person name="Swayne D.E."/>
        </authorList>
    </citation>
    <scope>NUCLEOTIDE SEQUENCE [LARGE SCALE GENOMIC DNA]</scope>
    <source>
        <strain evidence="2 3">11</strain>
    </source>
</reference>
<dbReference type="InterPro" id="IPR014710">
    <property type="entry name" value="RmlC-like_jellyroll"/>
</dbReference>
<dbReference type="EMBL" id="FXAZ01000001">
    <property type="protein sequence ID" value="SMG19262.1"/>
    <property type="molecule type" value="Genomic_DNA"/>
</dbReference>
<dbReference type="InterPro" id="IPR006045">
    <property type="entry name" value="Cupin_1"/>
</dbReference>
<dbReference type="InterPro" id="IPR011051">
    <property type="entry name" value="RmlC_Cupin_sf"/>
</dbReference>
<evidence type="ECO:0000313" key="2">
    <source>
        <dbReference type="EMBL" id="SMG19262.1"/>
    </source>
</evidence>
<feature type="domain" description="Cupin type-1" evidence="1">
    <location>
        <begin position="21"/>
        <end position="159"/>
    </location>
</feature>
<dbReference type="SUPFAM" id="SSF51182">
    <property type="entry name" value="RmlC-like cupins"/>
    <property type="match status" value="1"/>
</dbReference>
<dbReference type="Gene3D" id="2.60.120.10">
    <property type="entry name" value="Jelly Rolls"/>
    <property type="match status" value="1"/>
</dbReference>
<dbReference type="SMART" id="SM00835">
    <property type="entry name" value="Cupin_1"/>
    <property type="match status" value="1"/>
</dbReference>
<dbReference type="Proteomes" id="UP000193834">
    <property type="component" value="Unassembled WGS sequence"/>
</dbReference>
<keyword evidence="3" id="KW-1185">Reference proteome</keyword>
<organism evidence="2 3">
    <name type="scientific">Paenibacillus aquistagni</name>
    <dbReference type="NCBI Taxonomy" id="1852522"/>
    <lineage>
        <taxon>Bacteria</taxon>
        <taxon>Bacillati</taxon>
        <taxon>Bacillota</taxon>
        <taxon>Bacilli</taxon>
        <taxon>Bacillales</taxon>
        <taxon>Paenibacillaceae</taxon>
        <taxon>Paenibacillus</taxon>
    </lineage>
</organism>
<gene>
    <name evidence="2" type="ORF">SAMN06295960_0896</name>
</gene>
<proteinExistence type="predicted"/>
<dbReference type="STRING" id="1852522.SAMN06295960_0896"/>
<evidence type="ECO:0000313" key="3">
    <source>
        <dbReference type="Proteomes" id="UP000193834"/>
    </source>
</evidence>
<accession>A0A1X7IWF5</accession>
<name>A0A1X7IWF5_9BACL</name>
<dbReference type="Pfam" id="PF00190">
    <property type="entry name" value="Cupin_1"/>
    <property type="match status" value="1"/>
</dbReference>
<evidence type="ECO:0000259" key="1">
    <source>
        <dbReference type="SMART" id="SM00835"/>
    </source>
</evidence>
<sequence length="226" mass="25585">MTISYMNYASPDVKFAYDVNKSLFFKKDAQNYINVLGVGQLNTLGNSSILDIYLSKGNTVEPHIHQNANELVYCIQGEVAVSLINPFTNELLNYTIKPGQVVNIPQSWWHYETAAADQTHLIAIFDAPTPEVIFGSDILRLTPPEVLAHSYCLDVNKVKETLAPIKDTVIIGPPNNCSQQQQRNEHLNGAYHQDPTVNPYQAQYQQPTYCPYHQQYHPAQNQRGFF</sequence>